<protein>
    <recommendedName>
        <fullName evidence="2">NB-ARC domain-containing protein</fullName>
    </recommendedName>
</protein>
<evidence type="ECO:0000259" key="2">
    <source>
        <dbReference type="Pfam" id="PF00931"/>
    </source>
</evidence>
<name>A0AAF1B6Z5_DAUCS</name>
<keyword evidence="1" id="KW-0611">Plant defense</keyword>
<reference evidence="3" key="1">
    <citation type="journal article" date="2016" name="Nat. Genet.">
        <title>A high-quality carrot genome assembly provides new insights into carotenoid accumulation and asterid genome evolution.</title>
        <authorList>
            <person name="Iorizzo M."/>
            <person name="Ellison S."/>
            <person name="Senalik D."/>
            <person name="Zeng P."/>
            <person name="Satapoomin P."/>
            <person name="Huang J."/>
            <person name="Bowman M."/>
            <person name="Iovene M."/>
            <person name="Sanseverino W."/>
            <person name="Cavagnaro P."/>
            <person name="Yildiz M."/>
            <person name="Macko-Podgorni A."/>
            <person name="Moranska E."/>
            <person name="Grzebelus E."/>
            <person name="Grzebelus D."/>
            <person name="Ashrafi H."/>
            <person name="Zheng Z."/>
            <person name="Cheng S."/>
            <person name="Spooner D."/>
            <person name="Van Deynze A."/>
            <person name="Simon P."/>
        </authorList>
    </citation>
    <scope>NUCLEOTIDE SEQUENCE</scope>
    <source>
        <tissue evidence="3">Leaf</tissue>
    </source>
</reference>
<dbReference type="EMBL" id="CP093349">
    <property type="protein sequence ID" value="WOH08495.1"/>
    <property type="molecule type" value="Genomic_DNA"/>
</dbReference>
<keyword evidence="4" id="KW-1185">Reference proteome</keyword>
<accession>A0AAF1B6Z5</accession>
<evidence type="ECO:0000256" key="1">
    <source>
        <dbReference type="ARBA" id="ARBA00022821"/>
    </source>
</evidence>
<dbReference type="Pfam" id="PF00931">
    <property type="entry name" value="NB-ARC"/>
    <property type="match status" value="1"/>
</dbReference>
<evidence type="ECO:0000313" key="4">
    <source>
        <dbReference type="Proteomes" id="UP000077755"/>
    </source>
</evidence>
<gene>
    <name evidence="3" type="ORF">DCAR_0727936</name>
</gene>
<sequence length="300" mass="34484">MADGTVAFALERIRDFLTQQVNIRIGVKDGVRWLKDELGYLQPARESVLCGIGKDIEILKKRITVIKKRRNEYVISIHGMGGLGKTSLATKLYNSNELSHFDTRAKVCVSMDYNIKDVLKRLIKSFMGLEHEKELSKMDEQDLLQHTRKLLQGQGRYIAVIDDIWDIKAWEVIKIAFPNDENGSRIIITTRNKKVAETVDDKFTDLRLVCSDFREDPMPTLGDLPNLTALELDSVYMGKTMVNSHNAFPSLQILRFIDFPELEEWQAEDGAFPSLRSFQKTDCGKLKKIPVQLERFWTED</sequence>
<dbReference type="AlphaFoldDB" id="A0AAF1B6Z5"/>
<organism evidence="3 4">
    <name type="scientific">Daucus carota subsp. sativus</name>
    <name type="common">Carrot</name>
    <dbReference type="NCBI Taxonomy" id="79200"/>
    <lineage>
        <taxon>Eukaryota</taxon>
        <taxon>Viridiplantae</taxon>
        <taxon>Streptophyta</taxon>
        <taxon>Embryophyta</taxon>
        <taxon>Tracheophyta</taxon>
        <taxon>Spermatophyta</taxon>
        <taxon>Magnoliopsida</taxon>
        <taxon>eudicotyledons</taxon>
        <taxon>Gunneridae</taxon>
        <taxon>Pentapetalae</taxon>
        <taxon>asterids</taxon>
        <taxon>campanulids</taxon>
        <taxon>Apiales</taxon>
        <taxon>Apiaceae</taxon>
        <taxon>Apioideae</taxon>
        <taxon>Scandiceae</taxon>
        <taxon>Daucinae</taxon>
        <taxon>Daucus</taxon>
        <taxon>Daucus sect. Daucus</taxon>
    </lineage>
</organism>
<feature type="domain" description="NB-ARC" evidence="2">
    <location>
        <begin position="68"/>
        <end position="202"/>
    </location>
</feature>
<dbReference type="GO" id="GO:0006952">
    <property type="term" value="P:defense response"/>
    <property type="evidence" value="ECO:0007669"/>
    <property type="project" value="UniProtKB-KW"/>
</dbReference>
<dbReference type="PANTHER" id="PTHR36766">
    <property type="entry name" value="PLANT BROAD-SPECTRUM MILDEW RESISTANCE PROTEIN RPW8"/>
    <property type="match status" value="1"/>
</dbReference>
<evidence type="ECO:0000313" key="3">
    <source>
        <dbReference type="EMBL" id="WOH08495.1"/>
    </source>
</evidence>
<dbReference type="Proteomes" id="UP000077755">
    <property type="component" value="Chromosome 7"/>
</dbReference>
<dbReference type="GO" id="GO:0043531">
    <property type="term" value="F:ADP binding"/>
    <property type="evidence" value="ECO:0007669"/>
    <property type="project" value="InterPro"/>
</dbReference>
<dbReference type="PRINTS" id="PR00364">
    <property type="entry name" value="DISEASERSIST"/>
</dbReference>
<dbReference type="SUPFAM" id="SSF52540">
    <property type="entry name" value="P-loop containing nucleoside triphosphate hydrolases"/>
    <property type="match status" value="1"/>
</dbReference>
<dbReference type="InterPro" id="IPR002182">
    <property type="entry name" value="NB-ARC"/>
</dbReference>
<dbReference type="InterPro" id="IPR027417">
    <property type="entry name" value="P-loop_NTPase"/>
</dbReference>
<reference evidence="3" key="2">
    <citation type="submission" date="2022-03" db="EMBL/GenBank/DDBJ databases">
        <title>Draft title - Genomic analysis of global carrot germplasm unveils the trajectory of domestication and the origin of high carotenoid orange carrot.</title>
        <authorList>
            <person name="Iorizzo M."/>
            <person name="Ellison S."/>
            <person name="Senalik D."/>
            <person name="Macko-Podgorni A."/>
            <person name="Grzebelus D."/>
            <person name="Bostan H."/>
            <person name="Rolling W."/>
            <person name="Curaba J."/>
            <person name="Simon P."/>
        </authorList>
    </citation>
    <scope>NUCLEOTIDE SEQUENCE</scope>
    <source>
        <tissue evidence="3">Leaf</tissue>
    </source>
</reference>
<dbReference type="SUPFAM" id="SSF52058">
    <property type="entry name" value="L domain-like"/>
    <property type="match status" value="1"/>
</dbReference>
<dbReference type="InterPro" id="IPR032675">
    <property type="entry name" value="LRR_dom_sf"/>
</dbReference>
<proteinExistence type="predicted"/>
<dbReference type="Gene3D" id="3.80.10.10">
    <property type="entry name" value="Ribonuclease Inhibitor"/>
    <property type="match status" value="1"/>
</dbReference>
<dbReference type="FunFam" id="3.40.50.300:FF:001091">
    <property type="entry name" value="Probable disease resistance protein At1g61300"/>
    <property type="match status" value="1"/>
</dbReference>
<dbReference type="PANTHER" id="PTHR36766:SF70">
    <property type="entry name" value="DISEASE RESISTANCE PROTEIN RGA4"/>
    <property type="match status" value="1"/>
</dbReference>
<dbReference type="Gene3D" id="3.40.50.300">
    <property type="entry name" value="P-loop containing nucleotide triphosphate hydrolases"/>
    <property type="match status" value="1"/>
</dbReference>